<protein>
    <submittedName>
        <fullName evidence="1">Uncharacterized protein</fullName>
    </submittedName>
</protein>
<dbReference type="EMBL" id="JAZHFV010000001">
    <property type="protein sequence ID" value="MEX4005900.1"/>
    <property type="molecule type" value="Genomic_DNA"/>
</dbReference>
<evidence type="ECO:0000313" key="2">
    <source>
        <dbReference type="Proteomes" id="UP001559025"/>
    </source>
</evidence>
<accession>A0ABV3WMX0</accession>
<comment type="caution">
    <text evidence="1">The sequence shown here is derived from an EMBL/GenBank/DDBJ whole genome shotgun (WGS) entry which is preliminary data.</text>
</comment>
<proteinExistence type="predicted"/>
<dbReference type="Proteomes" id="UP001559025">
    <property type="component" value="Unassembled WGS sequence"/>
</dbReference>
<evidence type="ECO:0000313" key="1">
    <source>
        <dbReference type="EMBL" id="MEX4005900.1"/>
    </source>
</evidence>
<name>A0ABV3WMX0_9HYPH</name>
<reference evidence="1 2" key="1">
    <citation type="submission" date="2024-01" db="EMBL/GenBank/DDBJ databases">
        <title>New evidence supports the origin of RcGTA from prophage.</title>
        <authorList>
            <person name="Xu Y."/>
            <person name="Liu B."/>
            <person name="Chen F."/>
        </authorList>
    </citation>
    <scope>NUCLEOTIDE SEQUENCE [LARGE SCALE GENOMIC DNA]</scope>
    <source>
        <strain evidence="1 2">CBW1107-2</strain>
    </source>
</reference>
<organism evidence="1 2">
    <name type="scientific">Neoaquamicrobium sediminum</name>
    <dbReference type="NCBI Taxonomy" id="1849104"/>
    <lineage>
        <taxon>Bacteria</taxon>
        <taxon>Pseudomonadati</taxon>
        <taxon>Pseudomonadota</taxon>
        <taxon>Alphaproteobacteria</taxon>
        <taxon>Hyphomicrobiales</taxon>
        <taxon>Phyllobacteriaceae</taxon>
        <taxon>Neoaquamicrobium</taxon>
    </lineage>
</organism>
<sequence length="43" mass="4470">MRGLLTAYLAFFSDGGLLSAAGSDAARARFTKTMAKTTTAKTV</sequence>
<keyword evidence="2" id="KW-1185">Reference proteome</keyword>
<gene>
    <name evidence="1" type="ORF">V1479_01215</name>
</gene>
<dbReference type="RefSeq" id="WP_368801309.1">
    <property type="nucleotide sequence ID" value="NZ_JAZHFV010000001.1"/>
</dbReference>